<feature type="transmembrane region" description="Helical" evidence="6">
    <location>
        <begin position="7"/>
        <end position="32"/>
    </location>
</feature>
<evidence type="ECO:0000256" key="2">
    <source>
        <dbReference type="ARBA" id="ARBA00009773"/>
    </source>
</evidence>
<dbReference type="Pfam" id="PF01594">
    <property type="entry name" value="AI-2E_transport"/>
    <property type="match status" value="1"/>
</dbReference>
<comment type="subcellular location">
    <subcellularLocation>
        <location evidence="1">Membrane</location>
        <topology evidence="1">Multi-pass membrane protein</topology>
    </subcellularLocation>
</comment>
<dbReference type="PANTHER" id="PTHR21716:SF68">
    <property type="entry name" value="TRANSPORT PROTEIN YTVI-RELATED"/>
    <property type="match status" value="1"/>
</dbReference>
<dbReference type="GO" id="GO:0016020">
    <property type="term" value="C:membrane"/>
    <property type="evidence" value="ECO:0007669"/>
    <property type="project" value="UniProtKB-SubCell"/>
</dbReference>
<keyword evidence="3 6" id="KW-0812">Transmembrane</keyword>
<dbReference type="GO" id="GO:0055085">
    <property type="term" value="P:transmembrane transport"/>
    <property type="evidence" value="ECO:0007669"/>
    <property type="project" value="TreeGrafter"/>
</dbReference>
<evidence type="ECO:0000256" key="4">
    <source>
        <dbReference type="ARBA" id="ARBA00022989"/>
    </source>
</evidence>
<feature type="transmembrane region" description="Helical" evidence="6">
    <location>
        <begin position="157"/>
        <end position="175"/>
    </location>
</feature>
<feature type="transmembrane region" description="Helical" evidence="6">
    <location>
        <begin position="52"/>
        <end position="73"/>
    </location>
</feature>
<keyword evidence="5 6" id="KW-0472">Membrane</keyword>
<evidence type="ECO:0000313" key="7">
    <source>
        <dbReference type="EMBL" id="CAG7646556.1"/>
    </source>
</evidence>
<evidence type="ECO:0000313" key="8">
    <source>
        <dbReference type="Proteomes" id="UP000693672"/>
    </source>
</evidence>
<keyword evidence="8" id="KW-1185">Reference proteome</keyword>
<evidence type="ECO:0000256" key="1">
    <source>
        <dbReference type="ARBA" id="ARBA00004141"/>
    </source>
</evidence>
<gene>
    <name evidence="7" type="ORF">PAESOLCIP111_05190</name>
</gene>
<comment type="caution">
    <text evidence="7">The sequence shown here is derived from an EMBL/GenBank/DDBJ whole genome shotgun (WGS) entry which is preliminary data.</text>
</comment>
<evidence type="ECO:0000256" key="6">
    <source>
        <dbReference type="SAM" id="Phobius"/>
    </source>
</evidence>
<protein>
    <submittedName>
        <fullName evidence="7">Sodium-lithium/proton antiporter</fullName>
    </submittedName>
</protein>
<feature type="transmembrane region" description="Helical" evidence="6">
    <location>
        <begin position="204"/>
        <end position="230"/>
    </location>
</feature>
<dbReference type="Proteomes" id="UP000693672">
    <property type="component" value="Unassembled WGS sequence"/>
</dbReference>
<dbReference type="PANTHER" id="PTHR21716">
    <property type="entry name" value="TRANSMEMBRANE PROTEIN"/>
    <property type="match status" value="1"/>
</dbReference>
<reference evidence="7" key="1">
    <citation type="submission" date="2021-06" db="EMBL/GenBank/DDBJ databases">
        <authorList>
            <person name="Criscuolo A."/>
        </authorList>
    </citation>
    <scope>NUCLEOTIDE SEQUENCE</scope>
    <source>
        <strain evidence="7">CIP111600</strain>
    </source>
</reference>
<evidence type="ECO:0000256" key="3">
    <source>
        <dbReference type="ARBA" id="ARBA00022692"/>
    </source>
</evidence>
<dbReference type="AlphaFoldDB" id="A0A916K7B3"/>
<feature type="transmembrane region" description="Helical" evidence="6">
    <location>
        <begin position="268"/>
        <end position="287"/>
    </location>
</feature>
<keyword evidence="4 6" id="KW-1133">Transmembrane helix</keyword>
<name>A0A916K7B3_9BACL</name>
<feature type="transmembrane region" description="Helical" evidence="6">
    <location>
        <begin position="317"/>
        <end position="335"/>
    </location>
</feature>
<dbReference type="InterPro" id="IPR002549">
    <property type="entry name" value="AI-2E-like"/>
</dbReference>
<proteinExistence type="inferred from homology"/>
<dbReference type="NCBIfam" id="TIGR02872">
    <property type="entry name" value="spore_ytvI"/>
    <property type="match status" value="1"/>
</dbReference>
<dbReference type="InterPro" id="IPR014227">
    <property type="entry name" value="YtvI-like"/>
</dbReference>
<dbReference type="EMBL" id="CAJVAS010000035">
    <property type="protein sequence ID" value="CAG7646556.1"/>
    <property type="molecule type" value="Genomic_DNA"/>
</dbReference>
<feature type="transmembrane region" description="Helical" evidence="6">
    <location>
        <begin position="237"/>
        <end position="262"/>
    </location>
</feature>
<dbReference type="RefSeq" id="WP_218094912.1">
    <property type="nucleotide sequence ID" value="NZ_CAJVAS010000035.1"/>
</dbReference>
<organism evidence="7 8">
    <name type="scientific">Paenibacillus solanacearum</name>
    <dbReference type="NCBI Taxonomy" id="2048548"/>
    <lineage>
        <taxon>Bacteria</taxon>
        <taxon>Bacillati</taxon>
        <taxon>Bacillota</taxon>
        <taxon>Bacilli</taxon>
        <taxon>Bacillales</taxon>
        <taxon>Paenibacillaceae</taxon>
        <taxon>Paenibacillus</taxon>
    </lineage>
</organism>
<comment type="similarity">
    <text evidence="2">Belongs to the autoinducer-2 exporter (AI-2E) (TC 2.A.86) family.</text>
</comment>
<accession>A0A916K7B3</accession>
<sequence length="347" mass="38124">MSLRTLIFCALGIVLLYGLFTTGFPFLLAMLIAILLEPVVQALIRYFRMGRLAAAAAACTMFTGLLLGFVYLVGFKMISELIQFWKDAPDYVNEARLFFEDATAKTQLFYETLPDGMAEQAQKWLESGVGMLTDNINSIVAAISGYFVSVAKAIPSLFVFFVVFVIGLYLISFSLPQLHQSFLTLFDKQSRHKVLTVLENLRRAILGFLIAQLMISLLTYVVTLVGLLVLRVDYPLAIALLIIVVDILPVLGTSAVLIPWAAYSILAGNMHLGIGLLVLLLVIMIFRRLIEPKIIGDAVGINALAALISMYVGFQLIGVVGLFLGPALIIVYQALRKVGLLTINIKI</sequence>
<evidence type="ECO:0000256" key="5">
    <source>
        <dbReference type="ARBA" id="ARBA00023136"/>
    </source>
</evidence>